<dbReference type="AlphaFoldDB" id="A0A1H3AY21"/>
<dbReference type="Gene3D" id="2.60.40.1890">
    <property type="entry name" value="PCu(A)C copper chaperone"/>
    <property type="match status" value="1"/>
</dbReference>
<dbReference type="Proteomes" id="UP000198921">
    <property type="component" value="Unassembled WGS sequence"/>
</dbReference>
<evidence type="ECO:0000256" key="1">
    <source>
        <dbReference type="SAM" id="SignalP"/>
    </source>
</evidence>
<protein>
    <recommendedName>
        <fullName evidence="4">Copper(I)-binding protein</fullName>
    </recommendedName>
</protein>
<evidence type="ECO:0000313" key="2">
    <source>
        <dbReference type="EMBL" id="SDX34485.1"/>
    </source>
</evidence>
<feature type="signal peptide" evidence="1">
    <location>
        <begin position="1"/>
        <end position="21"/>
    </location>
</feature>
<organism evidence="2 3">
    <name type="scientific">Geodermatophilus africanus</name>
    <dbReference type="NCBI Taxonomy" id="1137993"/>
    <lineage>
        <taxon>Bacteria</taxon>
        <taxon>Bacillati</taxon>
        <taxon>Actinomycetota</taxon>
        <taxon>Actinomycetes</taxon>
        <taxon>Geodermatophilales</taxon>
        <taxon>Geodermatophilaceae</taxon>
        <taxon>Geodermatophilus</taxon>
    </lineage>
</organism>
<keyword evidence="3" id="KW-1185">Reference proteome</keyword>
<dbReference type="InterPro" id="IPR036182">
    <property type="entry name" value="PCuAC_sf"/>
</dbReference>
<evidence type="ECO:0000313" key="3">
    <source>
        <dbReference type="Proteomes" id="UP000198921"/>
    </source>
</evidence>
<keyword evidence="1" id="KW-0732">Signal</keyword>
<dbReference type="STRING" id="1137993.SAMN05660209_00227"/>
<dbReference type="OrthoDB" id="5188797at2"/>
<dbReference type="InterPro" id="IPR007410">
    <property type="entry name" value="LpqE-like"/>
</dbReference>
<dbReference type="EMBL" id="FNOT01000001">
    <property type="protein sequence ID" value="SDX34485.1"/>
    <property type="molecule type" value="Genomic_DNA"/>
</dbReference>
<dbReference type="PROSITE" id="PS51257">
    <property type="entry name" value="PROKAR_LIPOPROTEIN"/>
    <property type="match status" value="1"/>
</dbReference>
<dbReference type="Pfam" id="PF04314">
    <property type="entry name" value="PCuAC"/>
    <property type="match status" value="1"/>
</dbReference>
<feature type="chain" id="PRO_5039663108" description="Copper(I)-binding protein" evidence="1">
    <location>
        <begin position="22"/>
        <end position="163"/>
    </location>
</feature>
<evidence type="ECO:0008006" key="4">
    <source>
        <dbReference type="Google" id="ProtNLM"/>
    </source>
</evidence>
<dbReference type="SUPFAM" id="SSF110087">
    <property type="entry name" value="DR1885-like metal-binding protein"/>
    <property type="match status" value="1"/>
</dbReference>
<sequence length="163" mass="16079">MRRTPLTAWVAAGLLVLGGCAAGQEAETAEETPDVAGVDGTVGEVSLDDVFLDAEDTVEAGASVPLRGVLTNDAEQVDRLVGVSTPAAGSVQLLDDAGAPSADGIEVPAGGQVEAVSGAVRMQVEGVTAPIAPTDTVSVTFTFATAGEVTLDVPVAPGPGPVD</sequence>
<accession>A0A1H3AY21</accession>
<proteinExistence type="predicted"/>
<dbReference type="RefSeq" id="WP_139263450.1">
    <property type="nucleotide sequence ID" value="NZ_FNOT01000001.1"/>
</dbReference>
<gene>
    <name evidence="2" type="ORF">SAMN05660209_00227</name>
</gene>
<name>A0A1H3AY21_9ACTN</name>
<reference evidence="3" key="1">
    <citation type="submission" date="2016-10" db="EMBL/GenBank/DDBJ databases">
        <authorList>
            <person name="Varghese N."/>
            <person name="Submissions S."/>
        </authorList>
    </citation>
    <scope>NUCLEOTIDE SEQUENCE [LARGE SCALE GENOMIC DNA]</scope>
    <source>
        <strain evidence="3">DSM 45422</strain>
    </source>
</reference>